<protein>
    <submittedName>
        <fullName evidence="2">Uncharacterized protein</fullName>
    </submittedName>
</protein>
<evidence type="ECO:0000313" key="3">
    <source>
        <dbReference type="Proteomes" id="UP000801864"/>
    </source>
</evidence>
<feature type="compositionally biased region" description="Low complexity" evidence="1">
    <location>
        <begin position="66"/>
        <end position="76"/>
    </location>
</feature>
<feature type="compositionally biased region" description="Polar residues" evidence="1">
    <location>
        <begin position="84"/>
        <end position="114"/>
    </location>
</feature>
<dbReference type="Proteomes" id="UP000801864">
    <property type="component" value="Unassembled WGS sequence"/>
</dbReference>
<feature type="region of interest" description="Disordered" evidence="1">
    <location>
        <begin position="1"/>
        <end position="114"/>
    </location>
</feature>
<sequence length="114" mass="11641">MRGGPGRAPKRQNAEGSKDTLVVAPKADGGDAGEADPEVTMRGGGDNSTPRSRYLHKRIADQRAQSSKSTAPSSGSTILEISRPATSNSEAVASSQSQGQGAPTSQQPSSKPHG</sequence>
<keyword evidence="3" id="KW-1185">Reference proteome</keyword>
<gene>
    <name evidence="2" type="ORF">CFAM422_001116</name>
</gene>
<evidence type="ECO:0000313" key="2">
    <source>
        <dbReference type="EMBL" id="KAF3076109.1"/>
    </source>
</evidence>
<accession>A0A9P5CHS7</accession>
<organism evidence="2 3">
    <name type="scientific">Trichoderma lentiforme</name>
    <dbReference type="NCBI Taxonomy" id="1567552"/>
    <lineage>
        <taxon>Eukaryota</taxon>
        <taxon>Fungi</taxon>
        <taxon>Dikarya</taxon>
        <taxon>Ascomycota</taxon>
        <taxon>Pezizomycotina</taxon>
        <taxon>Sordariomycetes</taxon>
        <taxon>Hypocreomycetidae</taxon>
        <taxon>Hypocreales</taxon>
        <taxon>Hypocreaceae</taxon>
        <taxon>Trichoderma</taxon>
    </lineage>
</organism>
<evidence type="ECO:0000256" key="1">
    <source>
        <dbReference type="SAM" id="MobiDB-lite"/>
    </source>
</evidence>
<reference evidence="2 3" key="1">
    <citation type="submission" date="2018-06" db="EMBL/GenBank/DDBJ databases">
        <title>Genome analysis of cellulolytic fungus Trichoderma lentiforme CFAM-422.</title>
        <authorList>
            <person name="Steindorff A.S."/>
            <person name="Formighieri E.F."/>
            <person name="Midorikawa G.E.O."/>
            <person name="Tamietti M.S."/>
            <person name="Ramos E.Z."/>
            <person name="Silva A.S."/>
            <person name="Bon E.P.S."/>
            <person name="Mendes T.D."/>
            <person name="Damaso M.C.T."/>
            <person name="Favaro L.C.L."/>
        </authorList>
    </citation>
    <scope>NUCLEOTIDE SEQUENCE [LARGE SCALE GENOMIC DNA]</scope>
    <source>
        <strain evidence="2 3">CFAM-422</strain>
    </source>
</reference>
<dbReference type="AlphaFoldDB" id="A0A9P5CHS7"/>
<comment type="caution">
    <text evidence="2">The sequence shown here is derived from an EMBL/GenBank/DDBJ whole genome shotgun (WGS) entry which is preliminary data.</text>
</comment>
<name>A0A9P5CHS7_9HYPO</name>
<proteinExistence type="predicted"/>
<dbReference type="EMBL" id="QLNT01000002">
    <property type="protein sequence ID" value="KAF3076109.1"/>
    <property type="molecule type" value="Genomic_DNA"/>
</dbReference>